<feature type="compositionally biased region" description="Basic and acidic residues" evidence="1">
    <location>
        <begin position="2744"/>
        <end position="2757"/>
    </location>
</feature>
<feature type="compositionally biased region" description="Polar residues" evidence="1">
    <location>
        <begin position="2637"/>
        <end position="2652"/>
    </location>
</feature>
<feature type="compositionally biased region" description="Basic and acidic residues" evidence="1">
    <location>
        <begin position="2531"/>
        <end position="2541"/>
    </location>
</feature>
<feature type="compositionally biased region" description="Basic and acidic residues" evidence="1">
    <location>
        <begin position="2876"/>
        <end position="2886"/>
    </location>
</feature>
<dbReference type="Proteomes" id="UP001470230">
    <property type="component" value="Unassembled WGS sequence"/>
</dbReference>
<gene>
    <name evidence="2" type="ORF">M9Y10_035035</name>
</gene>
<proteinExistence type="predicted"/>
<accession>A0ABR2KH19</accession>
<feature type="compositionally biased region" description="Basic and acidic residues" evidence="1">
    <location>
        <begin position="2908"/>
        <end position="2933"/>
    </location>
</feature>
<reference evidence="2 3" key="1">
    <citation type="submission" date="2024-04" db="EMBL/GenBank/DDBJ databases">
        <title>Tritrichomonas musculus Genome.</title>
        <authorList>
            <person name="Alves-Ferreira E."/>
            <person name="Grigg M."/>
            <person name="Lorenzi H."/>
            <person name="Galac M."/>
        </authorList>
    </citation>
    <scope>NUCLEOTIDE SEQUENCE [LARGE SCALE GENOMIC DNA]</scope>
    <source>
        <strain evidence="2 3">EAF2021</strain>
    </source>
</reference>
<feature type="compositionally biased region" description="Basic and acidic residues" evidence="1">
    <location>
        <begin position="2781"/>
        <end position="2793"/>
    </location>
</feature>
<feature type="compositionally biased region" description="Polar residues" evidence="1">
    <location>
        <begin position="2758"/>
        <end position="2771"/>
    </location>
</feature>
<feature type="compositionally biased region" description="Low complexity" evidence="1">
    <location>
        <begin position="346"/>
        <end position="364"/>
    </location>
</feature>
<dbReference type="EMBL" id="JAPFFF010000005">
    <property type="protein sequence ID" value="KAK8890263.1"/>
    <property type="molecule type" value="Genomic_DNA"/>
</dbReference>
<evidence type="ECO:0000256" key="1">
    <source>
        <dbReference type="SAM" id="MobiDB-lite"/>
    </source>
</evidence>
<feature type="compositionally biased region" description="Polar residues" evidence="1">
    <location>
        <begin position="2852"/>
        <end position="2865"/>
    </location>
</feature>
<feature type="compositionally biased region" description="Basic and acidic residues" evidence="1">
    <location>
        <begin position="2504"/>
        <end position="2514"/>
    </location>
</feature>
<name>A0ABR2KH19_9EUKA</name>
<feature type="region of interest" description="Disordered" evidence="1">
    <location>
        <begin position="620"/>
        <end position="639"/>
    </location>
</feature>
<comment type="caution">
    <text evidence="2">The sequence shown here is derived from an EMBL/GenBank/DDBJ whole genome shotgun (WGS) entry which is preliminary data.</text>
</comment>
<organism evidence="2 3">
    <name type="scientific">Tritrichomonas musculus</name>
    <dbReference type="NCBI Taxonomy" id="1915356"/>
    <lineage>
        <taxon>Eukaryota</taxon>
        <taxon>Metamonada</taxon>
        <taxon>Parabasalia</taxon>
        <taxon>Tritrichomonadida</taxon>
        <taxon>Tritrichomonadidae</taxon>
        <taxon>Tritrichomonas</taxon>
    </lineage>
</organism>
<feature type="compositionally biased region" description="Polar residues" evidence="1">
    <location>
        <begin position="1747"/>
        <end position="1759"/>
    </location>
</feature>
<feature type="compositionally biased region" description="Low complexity" evidence="1">
    <location>
        <begin position="2681"/>
        <end position="2691"/>
    </location>
</feature>
<feature type="compositionally biased region" description="Basic residues" evidence="1">
    <location>
        <begin position="2520"/>
        <end position="2530"/>
    </location>
</feature>
<feature type="region of interest" description="Disordered" evidence="1">
    <location>
        <begin position="346"/>
        <end position="368"/>
    </location>
</feature>
<evidence type="ECO:0000313" key="3">
    <source>
        <dbReference type="Proteomes" id="UP001470230"/>
    </source>
</evidence>
<feature type="compositionally biased region" description="Polar residues" evidence="1">
    <location>
        <begin position="2896"/>
        <end position="2907"/>
    </location>
</feature>
<feature type="compositionally biased region" description="Basic and acidic residues" evidence="1">
    <location>
        <begin position="2818"/>
        <end position="2837"/>
    </location>
</feature>
<feature type="region of interest" description="Disordered" evidence="1">
    <location>
        <begin position="291"/>
        <end position="318"/>
    </location>
</feature>
<sequence>MSPRTKTRNSSGPSSPKLRHTFDLFKSARFPGDVVDIPKKEKTKSQADACSFDSLSNFSFSSFNTYPEINNNNSSILFTNLEESAQKAKNEYLQVMSTVSDSINKIDPLETKINDSKILSTLLPLSSPEYQKDNFFRSQIIDSDSESLPNPILKKNIDIDVDSDTNFSDPVYRKRAHKKHGHGRSSKFNTAEFFSDDTISKKFEENLVFEKEPVFVVDKIFQPRFICNESKVNLDKLESNNLNKPKKKLKDSNIFIASDDNFFEKTNFFTNQNDSNFNEIPSCKQLASLLNDSPNDQNFTTNENNKNGKDKECQSQNSNDDIKIKSISLLSEDAIFEEEEEEIFTENNDFNYNNNSNNTNTHSDVSNKKELNDKDDFFVSDLLAPTFLNQQNEANKDKSLTNSDFFNNNDENKEIEQNIQNQKQNEDSFYKAFNSPQKAAQPSSSQNGENLSSTEVILDDFEDDRNNLNEKEEDTNYLGQNNLDENKEDNNYLGQNNLDEMEFIFPLSPIFKCPPLFERTIRSTIKITATAKKSPKKNFSPKKKIQYFDDYNGILEFVKTEHPQFSDEPPFKDFSTKEIEKTIRWNDENEDKQIPKRVKKRSVNQVAFSSDEYNEYNCFDDSVSDNEKESNNNNNKDENMNFRSASVLSSDLLLLDYKRRGENGLLFASDSALSSDLLLLDFAAPDLGLSSLKDDIIFDANFPISTNFTNSNVEKNDINDLKSIVPLNYMNNRTSFDSSKLKHEAFMNKLTSFQCNSFPNQDNSNKKGFKIVCNEADRKSIYEFKLDESSKLFLTRKIVSPSIFLINLVNFSDHFFIDLFKPHKNEYFDKSTEKSFILKQQKIFIEKNSFVSDIPSSDFALLSNEYQSFIEEERESNEIIDDSHLIINKNKFHINSNSFHSSIDKGKDVSINKVFKKDEYKSILLEDLIFLDENEFLNIESCDKDENYSFEDDFKHIKFSDSVYHSSSFRNDKSVALIKREESTFTDFAMKENHHFMIKHGTYHKIEVPNENFLHQEKLKFYILTKLNYNGFDNRLIRQLKCEEDYKHKCNDSFSIHTEKDQINYKASSTNNFKVSYSNSPFLIDAKSRIFSNFVFGSPFSNLKDDFFLDRADYHTIKSDWLSLNKEKWESFFVNDKKNIVKGNFILQRDEFQCSETNNKNNFSIETRNQEIVKESKQEFTNHESESNNYIKNSYQMISNVNDCKIVIKKDSFNSKEILKNPTSTSFFTFTSDDYKNKKNLFVSAQSRKSLIFPPVESFNEFHNEQFNDNKKVPSSKLSSNVNDILIRQEENSFKTKEIFTNPVSSSTYNSNDSMKYEIKASLFDSKVGEKNHLSQTERMFNEFGNENLFDSKALPLIRPTINIPNDLFHQKEDSFHLNEKLSNPPSSLFISNQLVKYEINPNSFISLPGQYNIISPIERALLYFTDREFFDSKVLPPEILTSNVVDNSIHRVENAFDVLTNLANPHSSSSFTFSTKGDYKNEDTSFISLKAPTNEMSQVEKSFNEFQNERFNNKPKLPTIKHQLEVSDQIIKEEENIFNSAQNNKNKKSLPMPNEFQNDEFGVNKTIQSNKLTSSVHDYIIKREENLFISDQNAGNPKSSSLTNDPQKDDYNLNKLIYSAKLESTAHDRSICPEEESFDSIKNVRSPKSASFASIDFMNDEFGVKKTVQSSKFSSNVRDYSIHDEEILFDSKQHLIDPKSSSFATDDFSNEENGVSKSIQFSLFAINNDHDYSLRFEEQDFDSKRNLSNPQSTPTTDDFVSDDYKRKKTIQPENHTININDSVIQPNENSFKLLNIHSNPSSSSSFISMTKVDYKNEGNTFVSLKAPTNKMSQAEKSFNEFKNERFNNKSKLPTIKHRVEASDKIIEEEENIFNSSQIQNDKKLSLLVADDFSNDEFGVNKTILSNDLESNIHDCAIYPEEKAFISTLDIRNPKSTNAIDDFVDNECKHNKTIKREKFTLNIFDSAIQTDKNSYDSSHALENPASSSFVLNDPIKYESKSDSFVSVKPLENHILLLEKSFQDKPECKKSISPSNHSSYVNVDTYKNKNASPFISYSLNDNPAASSYSSCSHISYEIASSVLKSNDFLVEEKENSLSQFLSIPKELKDKADVSFSSELNDQTKVNSNEFKCHVVASDQCIKLPLIKAAIQIESPCQKEPEARITISDQAKPFLNKPTSFSSHEKETGKLKNNEFQFATFESSKSFELPLMKPTQFSLPNIKENEMKANKHQTKPFSNKSTSFSSHEKEACKIAMNSEFQCSAITSTSSQSIELPLMKSSQLTLPSVKGSQMKVSDGQFSHHLSYPLGNAGEFCTIKNGGFTSSGVQYNLSKSDFQVKENDFCVLPSFSVSPQGQNKSSFALPYLQESFQPINIRSTDALHSDKNNLQVWTVSDFSVQSEFENYGYMRNIFREEEEEEEEEEEDFDEDFYKINFRYIDMFRSDYEEEDESEEEEMHVLRSRDSLLDEIKIPVTTSNQSTQTIALKDETKETKSIKLKQNSSQSQSKEEKLIETEKTSQTSKRSHRYRYRKSPAREEKEEENQKQPSSQKHQENESSQKVHHAQISNETEYEDIQRKSSSVSSQKVHRRHASRETDNESQQKYNTSETDHNTQQRQQQGEVQKTHHRHTSREIDDESQPKYNTSETDHSTQQVQQHEESQKTHRRHHASKDNNESQQKFNSSEADQNAQQMQQQEEEKKTRHRHTSRKDNDEGQQKHNSGETAQRSQQMQQQEEGKKTHHRRRTSRKDNDEGQQKHNSGESDQNAHQMQQQEVQKTHRRHHMSKDNDESQQRYDSGEPGQKVHQRHQRNEPGQISNKMHQHSELNQKVHHKNQQEEPTQKVHPRRHSKRETEDGTQQQHNTGESSQKAHQRRQQNETSHQKPRAETENKVTLSILKKPNNNTKSELNDNQNKKFAEPKEAPISEHRVTIQEDKEKEEENQIKKFILNPRDFQLQDQINMNFALSTAPEEDAENLAETEPDTPDDDQRISYKMFYRSLAFPLVPRANRQFSLLLDKISEPIRVNRHFTNLIEFIEKCLKETDPFYSDLYPLSASLITDRRPLVSGDLILTKLNSEKVKESLTKCKLLINGTFLAYCAEPQAKKRSKKGGKSGEQSESNEQKEVCYAVKNCVIYETKNKSKKCLTVKANDFTVNYINQNYNELKLSLDDVQYVDEIELKTSNKEVVSEWLELNKKLRGKQSTIEYYLSILSNYSMTISDQMKFEKVKHFDDGSCLISTSIEISNETIEKAVLSPSLYLPLFLLTHKNIDSQIVSQLFKLFVINNRHDYLIRSLFLGEISTQSANLIFQIPSPFNQSLLVFFTSLSKEWITSFLLKIDNISISSSIFLKMILKEFNQIEPEAAYIARSIMILSFLVFADTSASFKIFILFLKSAILLVASSDTKLKKCVRPIQSFFSQIQMQIENPKNKEFQRLLNFTPLLLKKLQPLSKNITYKQENGRIVQSNQSQICQKIHSFILQNDTDFVCFMEMKIQNLDDEPKSIENTHTLIYSFYQNIRFYISLKYKNYIPLHY</sequence>
<keyword evidence="3" id="KW-1185">Reference proteome</keyword>
<feature type="region of interest" description="Disordered" evidence="1">
    <location>
        <begin position="1743"/>
        <end position="1765"/>
    </location>
</feature>
<protein>
    <submittedName>
        <fullName evidence="2">Uncharacterized protein</fullName>
    </submittedName>
</protein>
<feature type="compositionally biased region" description="Basic and acidic residues" evidence="1">
    <location>
        <begin position="2705"/>
        <end position="2717"/>
    </location>
</feature>
<evidence type="ECO:0000313" key="2">
    <source>
        <dbReference type="EMBL" id="KAK8890263.1"/>
    </source>
</evidence>
<feature type="compositionally biased region" description="Polar residues" evidence="1">
    <location>
        <begin position="291"/>
        <end position="305"/>
    </location>
</feature>
<feature type="region of interest" description="Disordered" evidence="1">
    <location>
        <begin position="2492"/>
        <end position="2933"/>
    </location>
</feature>
<feature type="compositionally biased region" description="Basic and acidic residues" evidence="1">
    <location>
        <begin position="625"/>
        <end position="639"/>
    </location>
</feature>